<dbReference type="Gene3D" id="3.90.1300.10">
    <property type="entry name" value="Amidase signature (AS) domain"/>
    <property type="match status" value="1"/>
</dbReference>
<evidence type="ECO:0000313" key="2">
    <source>
        <dbReference type="EMBL" id="MFC5384812.1"/>
    </source>
</evidence>
<protein>
    <submittedName>
        <fullName evidence="2">Amidase</fullName>
    </submittedName>
</protein>
<evidence type="ECO:0000313" key="3">
    <source>
        <dbReference type="Proteomes" id="UP001596016"/>
    </source>
</evidence>
<dbReference type="RefSeq" id="WP_378227663.1">
    <property type="nucleotide sequence ID" value="NZ_JBHSLL010000010.1"/>
</dbReference>
<proteinExistence type="predicted"/>
<dbReference type="InterPro" id="IPR000120">
    <property type="entry name" value="Amidase"/>
</dbReference>
<evidence type="ECO:0000259" key="1">
    <source>
        <dbReference type="Pfam" id="PF01425"/>
    </source>
</evidence>
<dbReference type="EMBL" id="JBHSLL010000010">
    <property type="protein sequence ID" value="MFC5384812.1"/>
    <property type="molecule type" value="Genomic_DNA"/>
</dbReference>
<reference evidence="3" key="1">
    <citation type="journal article" date="2019" name="Int. J. Syst. Evol. Microbiol.">
        <title>The Global Catalogue of Microorganisms (GCM) 10K type strain sequencing project: providing services to taxonomists for standard genome sequencing and annotation.</title>
        <authorList>
            <consortium name="The Broad Institute Genomics Platform"/>
            <consortium name="The Broad Institute Genome Sequencing Center for Infectious Disease"/>
            <person name="Wu L."/>
            <person name="Ma J."/>
        </authorList>
    </citation>
    <scope>NUCLEOTIDE SEQUENCE [LARGE SCALE GENOMIC DNA]</scope>
    <source>
        <strain evidence="3">CGMCC 4.1415</strain>
    </source>
</reference>
<organism evidence="2 3">
    <name type="scientific">Aquamicrobium segne</name>
    <dbReference type="NCBI Taxonomy" id="469547"/>
    <lineage>
        <taxon>Bacteria</taxon>
        <taxon>Pseudomonadati</taxon>
        <taxon>Pseudomonadota</taxon>
        <taxon>Alphaproteobacteria</taxon>
        <taxon>Hyphomicrobiales</taxon>
        <taxon>Phyllobacteriaceae</taxon>
        <taxon>Aquamicrobium</taxon>
    </lineage>
</organism>
<feature type="domain" description="Amidase" evidence="1">
    <location>
        <begin position="25"/>
        <end position="444"/>
    </location>
</feature>
<name>A0ABW0GTQ1_9HYPH</name>
<dbReference type="InterPro" id="IPR036928">
    <property type="entry name" value="AS_sf"/>
</dbReference>
<accession>A0ABW0GTQ1</accession>
<gene>
    <name evidence="2" type="ORF">ACFPLB_02410</name>
</gene>
<dbReference type="SUPFAM" id="SSF75304">
    <property type="entry name" value="Amidase signature (AS) enzymes"/>
    <property type="match status" value="1"/>
</dbReference>
<dbReference type="PANTHER" id="PTHR11895:SF176">
    <property type="entry name" value="AMIDASE AMID-RELATED"/>
    <property type="match status" value="1"/>
</dbReference>
<dbReference type="PANTHER" id="PTHR11895">
    <property type="entry name" value="TRANSAMIDASE"/>
    <property type="match status" value="1"/>
</dbReference>
<sequence length="463" mass="49218">MSDLHFLELLELTELIHAGKLSPVEVVQDQLQRIETVDATISSYVAVSADSALQAAREAEAEIKAGKIKGPLHGAPVAVKDLCWTTDAPTAAGTVVRAGFMADEDATVVRRLREAGAILLGKLALTEGAYTDHHPDIAAPKNPWGHAHWVGASSSGSGAAAAAGLCYAAIGTDTGGSIRFPSGANGITGLKGSWGRVSRHGVFALAPTMDHVGPMVRSARDAAAVMAAIAGADEQDPTALLAPVPDYLTETGKGVKGLRLGIDAQWLSDVDGPAGAVLDEVKRIAGQLGMELVEVKFPDSRQIVMDWFPQCGSEVAVEHEQTYPSRQAEYGPSLAGLIELGRGTSGLDYQKLVLRRLDFTGRVRRVFEDVDLLLAPVQGFSAPTCEWMAGLGVNVETVRRLHQYTSPFDSSGNPTITLPGGFTKEGLPIGFQFIAGHLKEDLLLRAGVAYQQETDWHRKHPKI</sequence>
<comment type="caution">
    <text evidence="2">The sequence shown here is derived from an EMBL/GenBank/DDBJ whole genome shotgun (WGS) entry which is preliminary data.</text>
</comment>
<dbReference type="Pfam" id="PF01425">
    <property type="entry name" value="Amidase"/>
    <property type="match status" value="1"/>
</dbReference>
<dbReference type="InterPro" id="IPR023631">
    <property type="entry name" value="Amidase_dom"/>
</dbReference>
<dbReference type="Proteomes" id="UP001596016">
    <property type="component" value="Unassembled WGS sequence"/>
</dbReference>
<keyword evidence="3" id="KW-1185">Reference proteome</keyword>